<gene>
    <name evidence="2" type="ORF">IAA84_07930</name>
</gene>
<dbReference type="Gene3D" id="1.10.510.10">
    <property type="entry name" value="Transferase(Phosphotransferase) domain 1"/>
    <property type="match status" value="1"/>
</dbReference>
<evidence type="ECO:0000313" key="2">
    <source>
        <dbReference type="EMBL" id="HIS92925.1"/>
    </source>
</evidence>
<reference evidence="2" key="2">
    <citation type="journal article" date="2021" name="PeerJ">
        <title>Extensive microbial diversity within the chicken gut microbiome revealed by metagenomics and culture.</title>
        <authorList>
            <person name="Gilroy R."/>
            <person name="Ravi A."/>
            <person name="Getino M."/>
            <person name="Pursley I."/>
            <person name="Horton D.L."/>
            <person name="Alikhan N.F."/>
            <person name="Baker D."/>
            <person name="Gharbi K."/>
            <person name="Hall N."/>
            <person name="Watson M."/>
            <person name="Adriaenssens E.M."/>
            <person name="Foster-Nyarko E."/>
            <person name="Jarju S."/>
            <person name="Secka A."/>
            <person name="Antonio M."/>
            <person name="Oren A."/>
            <person name="Chaudhuri R.R."/>
            <person name="La Ragione R."/>
            <person name="Hildebrand F."/>
            <person name="Pallen M.J."/>
        </authorList>
    </citation>
    <scope>NUCLEOTIDE SEQUENCE</scope>
    <source>
        <strain evidence="2">13766</strain>
    </source>
</reference>
<reference evidence="2" key="1">
    <citation type="submission" date="2020-10" db="EMBL/GenBank/DDBJ databases">
        <authorList>
            <person name="Gilroy R."/>
        </authorList>
    </citation>
    <scope>NUCLEOTIDE SEQUENCE</scope>
    <source>
        <strain evidence="2">13766</strain>
    </source>
</reference>
<dbReference type="EMBL" id="DVJN01000159">
    <property type="protein sequence ID" value="HIS92925.1"/>
    <property type="molecule type" value="Genomic_DNA"/>
</dbReference>
<evidence type="ECO:0000313" key="3">
    <source>
        <dbReference type="Proteomes" id="UP000824140"/>
    </source>
</evidence>
<organism evidence="2 3">
    <name type="scientific">Candidatus Alectryocaccomicrobium excrementavium</name>
    <dbReference type="NCBI Taxonomy" id="2840668"/>
    <lineage>
        <taxon>Bacteria</taxon>
        <taxon>Bacillati</taxon>
        <taxon>Bacillota</taxon>
        <taxon>Clostridia</taxon>
        <taxon>Candidatus Alectryocaccomicrobium</taxon>
    </lineage>
</organism>
<protein>
    <submittedName>
        <fullName evidence="2">Aminoglycoside phosphotransferase family protein</fullName>
    </submittedName>
</protein>
<dbReference type="SUPFAM" id="SSF56112">
    <property type="entry name" value="Protein kinase-like (PK-like)"/>
    <property type="match status" value="1"/>
</dbReference>
<dbReference type="InterPro" id="IPR002575">
    <property type="entry name" value="Aminoglycoside_PTrfase"/>
</dbReference>
<dbReference type="Gene3D" id="3.30.200.20">
    <property type="entry name" value="Phosphorylase Kinase, domain 1"/>
    <property type="match status" value="1"/>
</dbReference>
<dbReference type="Proteomes" id="UP000824140">
    <property type="component" value="Unassembled WGS sequence"/>
</dbReference>
<dbReference type="Pfam" id="PF01636">
    <property type="entry name" value="APH"/>
    <property type="match status" value="1"/>
</dbReference>
<dbReference type="AlphaFoldDB" id="A0A9D1G1U3"/>
<accession>A0A9D1G1U3</accession>
<name>A0A9D1G1U3_9FIRM</name>
<proteinExistence type="predicted"/>
<comment type="caution">
    <text evidence="2">The sequence shown here is derived from an EMBL/GenBank/DDBJ whole genome shotgun (WGS) entry which is preliminary data.</text>
</comment>
<feature type="domain" description="Aminoglycoside phosphotransferase" evidence="1">
    <location>
        <begin position="32"/>
        <end position="263"/>
    </location>
</feature>
<evidence type="ECO:0000259" key="1">
    <source>
        <dbReference type="Pfam" id="PF01636"/>
    </source>
</evidence>
<dbReference type="InterPro" id="IPR011009">
    <property type="entry name" value="Kinase-like_dom_sf"/>
</dbReference>
<sequence>MERDAASAGAQRDTRALAAFLPSAYGLNPKNISPARRGFYGETWKIHTGGGDYFAKIDFWPCHKESYRASLPIVQYMARRGLAFVPKVIETLRGQLCCAFQGGVLALFAYVPGDLLEDYALEDLYGCLSRVYTLKTDSLALETEDFSDEIVRACANLAREPGLPESAQMALRERERAIAHYAGRLAQFSALCQKDLSGFHITHGDAGGNFMSDGQHFFLVDWDSVKLAPIERDAWVFMNDPAQLRAIVRALAQNGIAFQPRWERLCYYCYFYFFSYLEGYLASILSAPEARGAKIAADMAEYLAGSWIYERLEAAEHAKAVQAGKP</sequence>